<feature type="active site" description="Proton acceptor" evidence="4">
    <location>
        <position position="92"/>
    </location>
</feature>
<evidence type="ECO:0000256" key="4">
    <source>
        <dbReference type="PIRSR" id="PIRSR606710-1"/>
    </source>
</evidence>
<dbReference type="Pfam" id="PF17851">
    <property type="entry name" value="GH43_C2"/>
    <property type="match status" value="1"/>
</dbReference>
<protein>
    <submittedName>
        <fullName evidence="8">Glycoside hydrolase</fullName>
    </submittedName>
</protein>
<evidence type="ECO:0000256" key="6">
    <source>
        <dbReference type="RuleBase" id="RU361187"/>
    </source>
</evidence>
<feature type="domain" description="Beta-xylosidase C-terminal Concanavalin A-like" evidence="7">
    <location>
        <begin position="384"/>
        <end position="561"/>
    </location>
</feature>
<evidence type="ECO:0000259" key="7">
    <source>
        <dbReference type="Pfam" id="PF17851"/>
    </source>
</evidence>
<keyword evidence="2 6" id="KW-0378">Hydrolase</keyword>
<feature type="active site" description="Proton donor" evidence="4">
    <location>
        <position position="259"/>
    </location>
</feature>
<dbReference type="InterPro" id="IPR013320">
    <property type="entry name" value="ConA-like_dom_sf"/>
</dbReference>
<dbReference type="PANTHER" id="PTHR42812">
    <property type="entry name" value="BETA-XYLOSIDASE"/>
    <property type="match status" value="1"/>
</dbReference>
<dbReference type="SUPFAM" id="SSF75005">
    <property type="entry name" value="Arabinanase/levansucrase/invertase"/>
    <property type="match status" value="1"/>
</dbReference>
<sequence>MGLHTPNSSRQILVVVLLSAAENLRTLPTIFPPIVSFDFESGLSHALVPTPDSSSAGSSATPVTALPTVAPLVETAPARHYANIVLPGDFPDPTIAKIGDTYWASATSAEWGPVFPLFKSDNLVDWELVSHVFPAQLPGWADANFWAPEIFHENGKTFIYYTARQKGGPLCVAVASADDPAGPYLDHGPLVGQPLGSIDGFPVRDEHGDLYLVWKEDGNSRNLPTPIWAQRIDEERLALVDAPVELFRNTEKWEGCLVEGSAIVRHNGYFYMFYAGNGCCGKCCNYATGVARASSLLGTWEKCPQNPVLDKNKTWKCPGHGTVAEYEGRWFLLHHAYYTDSHEFVGRQGILSEFTWNAEGWPEFPGKSPQAAPLPNLSVLNVTDNFTGSQLAATWQWPVGEQPEVGVSDGQLLLTAAAAGLGAMVAQRTFAATYTATTVLDFARLPPGTLAGIGAIGDQANALALLAGTQSLQLWHVKGGVQQCLTKVALPDSPQLWLRLEVWGGQRYRFCYSTNGSSWLPMPTETFAINGTYLPPWDRGIRVALLAQGNSAYTVAFNHFSLRNKR</sequence>
<evidence type="ECO:0000256" key="3">
    <source>
        <dbReference type="ARBA" id="ARBA00023295"/>
    </source>
</evidence>
<dbReference type="EMBL" id="SRLD01000018">
    <property type="protein sequence ID" value="TGE16128.1"/>
    <property type="molecule type" value="Genomic_DNA"/>
</dbReference>
<accession>A0A4Z0PKD0</accession>
<dbReference type="Gene3D" id="2.115.10.20">
    <property type="entry name" value="Glycosyl hydrolase domain, family 43"/>
    <property type="match status" value="1"/>
</dbReference>
<gene>
    <name evidence="8" type="ORF">E5J99_10705</name>
</gene>
<comment type="similarity">
    <text evidence="1 6">Belongs to the glycosyl hydrolase 43 family.</text>
</comment>
<dbReference type="OrthoDB" id="9801455at2"/>
<dbReference type="GO" id="GO:0004553">
    <property type="term" value="F:hydrolase activity, hydrolyzing O-glycosyl compounds"/>
    <property type="evidence" value="ECO:0007669"/>
    <property type="project" value="InterPro"/>
</dbReference>
<comment type="caution">
    <text evidence="8">The sequence shown here is derived from an EMBL/GenBank/DDBJ whole genome shotgun (WGS) entry which is preliminary data.</text>
</comment>
<dbReference type="Pfam" id="PF04616">
    <property type="entry name" value="Glyco_hydro_43"/>
    <property type="match status" value="1"/>
</dbReference>
<keyword evidence="9" id="KW-1185">Reference proteome</keyword>
<dbReference type="InterPro" id="IPR023296">
    <property type="entry name" value="Glyco_hydro_beta-prop_sf"/>
</dbReference>
<dbReference type="GO" id="GO:0005975">
    <property type="term" value="P:carbohydrate metabolic process"/>
    <property type="evidence" value="ECO:0007669"/>
    <property type="project" value="InterPro"/>
</dbReference>
<evidence type="ECO:0000256" key="1">
    <source>
        <dbReference type="ARBA" id="ARBA00009865"/>
    </source>
</evidence>
<reference evidence="8 9" key="1">
    <citation type="submission" date="2019-04" db="EMBL/GenBank/DDBJ databases">
        <authorList>
            <person name="Feng G."/>
            <person name="Zhang J."/>
            <person name="Zhu H."/>
        </authorList>
    </citation>
    <scope>NUCLEOTIDE SEQUENCE [LARGE SCALE GENOMIC DNA]</scope>
    <source>
        <strain evidence="8 9">JCM 17223</strain>
    </source>
</reference>
<dbReference type="Proteomes" id="UP000297739">
    <property type="component" value="Unassembled WGS sequence"/>
</dbReference>
<dbReference type="InterPro" id="IPR006710">
    <property type="entry name" value="Glyco_hydro_43"/>
</dbReference>
<organism evidence="8 9">
    <name type="scientific">Hymenobacter elongatus</name>
    <dbReference type="NCBI Taxonomy" id="877208"/>
    <lineage>
        <taxon>Bacteria</taxon>
        <taxon>Pseudomonadati</taxon>
        <taxon>Bacteroidota</taxon>
        <taxon>Cytophagia</taxon>
        <taxon>Cytophagales</taxon>
        <taxon>Hymenobacteraceae</taxon>
        <taxon>Hymenobacter</taxon>
    </lineage>
</organism>
<name>A0A4Z0PKD0_9BACT</name>
<evidence type="ECO:0000256" key="2">
    <source>
        <dbReference type="ARBA" id="ARBA00022801"/>
    </source>
</evidence>
<dbReference type="PANTHER" id="PTHR42812:SF5">
    <property type="entry name" value="ENDO-ARABINASE"/>
    <property type="match status" value="1"/>
</dbReference>
<dbReference type="AlphaFoldDB" id="A0A4Z0PKD0"/>
<dbReference type="InterPro" id="IPR041542">
    <property type="entry name" value="GH43_C2"/>
</dbReference>
<keyword evidence="3 6" id="KW-0326">Glycosidase</keyword>
<evidence type="ECO:0000313" key="8">
    <source>
        <dbReference type="EMBL" id="TGE16128.1"/>
    </source>
</evidence>
<dbReference type="Gene3D" id="2.60.120.200">
    <property type="match status" value="1"/>
</dbReference>
<feature type="site" description="Important for catalytic activity, responsible for pKa modulation of the active site Glu and correct orientation of both the proton donor and substrate" evidence="5">
    <location>
        <position position="199"/>
    </location>
</feature>
<dbReference type="SUPFAM" id="SSF49899">
    <property type="entry name" value="Concanavalin A-like lectins/glucanases"/>
    <property type="match status" value="1"/>
</dbReference>
<dbReference type="CDD" id="cd08999">
    <property type="entry name" value="GH43_ABN-like"/>
    <property type="match status" value="1"/>
</dbReference>
<dbReference type="InterPro" id="IPR051795">
    <property type="entry name" value="Glycosyl_Hydrlase_43"/>
</dbReference>
<evidence type="ECO:0000313" key="9">
    <source>
        <dbReference type="Proteomes" id="UP000297739"/>
    </source>
</evidence>
<evidence type="ECO:0000256" key="5">
    <source>
        <dbReference type="PIRSR" id="PIRSR606710-2"/>
    </source>
</evidence>
<proteinExistence type="inferred from homology"/>